<protein>
    <submittedName>
        <fullName evidence="2">Uncharacterized protein</fullName>
    </submittedName>
</protein>
<reference evidence="3" key="1">
    <citation type="journal article" date="2012" name="Nat. Biotechnol.">
        <title>Reference genome sequence of the model plant Setaria.</title>
        <authorList>
            <person name="Bennetzen J.L."/>
            <person name="Schmutz J."/>
            <person name="Wang H."/>
            <person name="Percifield R."/>
            <person name="Hawkins J."/>
            <person name="Pontaroli A.C."/>
            <person name="Estep M."/>
            <person name="Feng L."/>
            <person name="Vaughn J.N."/>
            <person name="Grimwood J."/>
            <person name="Jenkins J."/>
            <person name="Barry K."/>
            <person name="Lindquist E."/>
            <person name="Hellsten U."/>
            <person name="Deshpande S."/>
            <person name="Wang X."/>
            <person name="Wu X."/>
            <person name="Mitros T."/>
            <person name="Triplett J."/>
            <person name="Yang X."/>
            <person name="Ye C.Y."/>
            <person name="Mauro-Herrera M."/>
            <person name="Wang L."/>
            <person name="Li P."/>
            <person name="Sharma M."/>
            <person name="Sharma R."/>
            <person name="Ronald P.C."/>
            <person name="Panaud O."/>
            <person name="Kellogg E.A."/>
            <person name="Brutnell T.P."/>
            <person name="Doust A.N."/>
            <person name="Tuskan G.A."/>
            <person name="Rokhsar D."/>
            <person name="Devos K.M."/>
        </authorList>
    </citation>
    <scope>NUCLEOTIDE SEQUENCE [LARGE SCALE GENOMIC DNA]</scope>
    <source>
        <strain evidence="3">cv. Yugu1</strain>
    </source>
</reference>
<sequence>MVQNLKGPTQIDNVEYGSDQSKDRSVTERKRGRESHERSICDREEKGTGTEQFSNLTSSQ</sequence>
<dbReference type="Proteomes" id="UP000004995">
    <property type="component" value="Unassembled WGS sequence"/>
</dbReference>
<feature type="region of interest" description="Disordered" evidence="1">
    <location>
        <begin position="1"/>
        <end position="60"/>
    </location>
</feature>
<feature type="compositionally biased region" description="Basic and acidic residues" evidence="1">
    <location>
        <begin position="20"/>
        <end position="48"/>
    </location>
</feature>
<dbReference type="EnsemblPlants" id="KQL27929">
    <property type="protein sequence ID" value="KQL27929"/>
    <property type="gene ID" value="SETIT_018983mg"/>
</dbReference>
<dbReference type="AlphaFoldDB" id="K3YXI7"/>
<dbReference type="EMBL" id="AGNK02000026">
    <property type="status" value="NOT_ANNOTATED_CDS"/>
    <property type="molecule type" value="Genomic_DNA"/>
</dbReference>
<accession>K3YXI7</accession>
<dbReference type="HOGENOM" id="CLU_2946024_0_0_1"/>
<evidence type="ECO:0000313" key="2">
    <source>
        <dbReference type="EnsemblPlants" id="KQL27929"/>
    </source>
</evidence>
<feature type="compositionally biased region" description="Polar residues" evidence="1">
    <location>
        <begin position="1"/>
        <end position="12"/>
    </location>
</feature>
<organism evidence="2 3">
    <name type="scientific">Setaria italica</name>
    <name type="common">Foxtail millet</name>
    <name type="synonym">Panicum italicum</name>
    <dbReference type="NCBI Taxonomy" id="4555"/>
    <lineage>
        <taxon>Eukaryota</taxon>
        <taxon>Viridiplantae</taxon>
        <taxon>Streptophyta</taxon>
        <taxon>Embryophyta</taxon>
        <taxon>Tracheophyta</taxon>
        <taxon>Spermatophyta</taxon>
        <taxon>Magnoliopsida</taxon>
        <taxon>Liliopsida</taxon>
        <taxon>Poales</taxon>
        <taxon>Poaceae</taxon>
        <taxon>PACMAD clade</taxon>
        <taxon>Panicoideae</taxon>
        <taxon>Panicodae</taxon>
        <taxon>Paniceae</taxon>
        <taxon>Cenchrinae</taxon>
        <taxon>Setaria</taxon>
    </lineage>
</organism>
<feature type="compositionally biased region" description="Polar residues" evidence="1">
    <location>
        <begin position="49"/>
        <end position="60"/>
    </location>
</feature>
<evidence type="ECO:0000256" key="1">
    <source>
        <dbReference type="SAM" id="MobiDB-lite"/>
    </source>
</evidence>
<reference evidence="2" key="2">
    <citation type="submission" date="2018-08" db="UniProtKB">
        <authorList>
            <consortium name="EnsemblPlants"/>
        </authorList>
    </citation>
    <scope>IDENTIFICATION</scope>
    <source>
        <strain evidence="2">Yugu1</strain>
    </source>
</reference>
<name>K3YXI7_SETIT</name>
<dbReference type="Gramene" id="KQL27929">
    <property type="protein sequence ID" value="KQL27929"/>
    <property type="gene ID" value="SETIT_018983mg"/>
</dbReference>
<proteinExistence type="predicted"/>
<evidence type="ECO:0000313" key="3">
    <source>
        <dbReference type="Proteomes" id="UP000004995"/>
    </source>
</evidence>
<dbReference type="InParanoid" id="K3YXI7"/>
<keyword evidence="3" id="KW-1185">Reference proteome</keyword>